<organism evidence="2">
    <name type="scientific">hydrothermal vent metagenome</name>
    <dbReference type="NCBI Taxonomy" id="652676"/>
    <lineage>
        <taxon>unclassified sequences</taxon>
        <taxon>metagenomes</taxon>
        <taxon>ecological metagenomes</taxon>
    </lineage>
</organism>
<keyword evidence="1" id="KW-0812">Transmembrane</keyword>
<proteinExistence type="predicted"/>
<feature type="transmembrane region" description="Helical" evidence="1">
    <location>
        <begin position="12"/>
        <end position="35"/>
    </location>
</feature>
<accession>A0A3B0YY29</accession>
<reference evidence="2" key="1">
    <citation type="submission" date="2018-06" db="EMBL/GenBank/DDBJ databases">
        <authorList>
            <person name="Zhirakovskaya E."/>
        </authorList>
    </citation>
    <scope>NUCLEOTIDE SEQUENCE</scope>
</reference>
<evidence type="ECO:0000256" key="1">
    <source>
        <dbReference type="SAM" id="Phobius"/>
    </source>
</evidence>
<keyword evidence="1" id="KW-0472">Membrane</keyword>
<sequence length="332" mass="39730">MSNEHTKNTQRYWNIQLTCIILLIPIILASINYLIDPYQIFHTNILLPSSTSNERFNKVEYLLKNKQKYNSFLLGSSRMGVFHPQWFNYKGYQFYNLSVFSGDAKDSLQMLTLLKKKGVKVKKVVVGLDLFPFIEKQRLRPASLQHHPQVAKIDNFDFYVKQLFSASFYQSYLKIEQHYGERSFTFNYTTGQWSLNAFDRLRQKDPKQYQRIFFKKSLKPPLNVIFQEKRFTELNQLIVWLNKYNIQAEFFIHPFSQLHQNHFTHNTFKKLHQRIKILIPNVIDFSGKKDWTHNTNNYYERIHYRTKLAKTIAIKLKNLTMTMEIISTQKSQ</sequence>
<evidence type="ECO:0000313" key="2">
    <source>
        <dbReference type="EMBL" id="VAW73824.1"/>
    </source>
</evidence>
<dbReference type="AlphaFoldDB" id="A0A3B0YY29"/>
<gene>
    <name evidence="2" type="ORF">MNBD_GAMMA12-3696</name>
</gene>
<name>A0A3B0YY29_9ZZZZ</name>
<protein>
    <submittedName>
        <fullName evidence="2">Uncharacterized protein</fullName>
    </submittedName>
</protein>
<keyword evidence="1" id="KW-1133">Transmembrane helix</keyword>
<dbReference type="EMBL" id="UOFL01000049">
    <property type="protein sequence ID" value="VAW73824.1"/>
    <property type="molecule type" value="Genomic_DNA"/>
</dbReference>